<feature type="active site" evidence="15">
    <location>
        <position position="13"/>
    </location>
</feature>
<feature type="binding site" evidence="16">
    <location>
        <position position="257"/>
    </location>
    <ligand>
        <name>Mg(2+)</name>
        <dbReference type="ChEBI" id="CHEBI:18420"/>
        <label>1</label>
    </ligand>
</feature>
<gene>
    <name evidence="14" type="primary">ddl</name>
    <name evidence="19" type="ORF">E3202_02415</name>
</gene>
<dbReference type="NCBIfam" id="NF002378">
    <property type="entry name" value="PRK01372.1"/>
    <property type="match status" value="1"/>
</dbReference>
<dbReference type="GO" id="GO:0046872">
    <property type="term" value="F:metal ion binding"/>
    <property type="evidence" value="ECO:0007669"/>
    <property type="project" value="UniProtKB-KW"/>
</dbReference>
<evidence type="ECO:0000256" key="3">
    <source>
        <dbReference type="ARBA" id="ARBA00004496"/>
    </source>
</evidence>
<dbReference type="GO" id="GO:0008360">
    <property type="term" value="P:regulation of cell shape"/>
    <property type="evidence" value="ECO:0007669"/>
    <property type="project" value="UniProtKB-KW"/>
</dbReference>
<dbReference type="NCBIfam" id="TIGR01205">
    <property type="entry name" value="D_ala_D_alaTIGR"/>
    <property type="match status" value="1"/>
</dbReference>
<sequence>MRIAVLMGGTASERPVSLSSGQAVAQALRTKGHDVHEIDVDADLMTTLTALQALAPDVVFNALHGPGGEDGSIQGVMNWLGLPYTHSGLLASATAMDKAMTRTLLAQAGLPVAEGRVISPQELAAAEPMARPYVIKPVAEGSSFGVYILPPGPTSEEEERERQEIARNWSHGQRILVEKFVPGRELTVGVLEDEALGVTEIQPQDSAAFYDYQAKYQAGGSRHVVPAPLPDDLTQRLLEIARQAHKLLGCTGASRTDYRYDDATGELIILEVNTQPGMTPTSLLPEQAAWRGLDYPSLCEWMVLNALGRPPHLALSNPPGPAGTA</sequence>
<comment type="subcellular location">
    <subcellularLocation>
        <location evidence="3 14">Cytoplasm</location>
    </subcellularLocation>
</comment>
<name>A0A506US60_9PROT</name>
<dbReference type="SUPFAM" id="SSF52440">
    <property type="entry name" value="PreATP-grasp domain"/>
    <property type="match status" value="1"/>
</dbReference>
<evidence type="ECO:0000256" key="1">
    <source>
        <dbReference type="ARBA" id="ARBA00001936"/>
    </source>
</evidence>
<feature type="domain" description="ATP-grasp" evidence="18">
    <location>
        <begin position="102"/>
        <end position="304"/>
    </location>
</feature>
<dbReference type="GO" id="GO:0071555">
    <property type="term" value="P:cell wall organization"/>
    <property type="evidence" value="ECO:0007669"/>
    <property type="project" value="UniProtKB-KW"/>
</dbReference>
<dbReference type="GO" id="GO:0005524">
    <property type="term" value="F:ATP binding"/>
    <property type="evidence" value="ECO:0007669"/>
    <property type="project" value="UniProtKB-UniRule"/>
</dbReference>
<evidence type="ECO:0000256" key="14">
    <source>
        <dbReference type="HAMAP-Rule" id="MF_00047"/>
    </source>
</evidence>
<dbReference type="PANTHER" id="PTHR23132:SF23">
    <property type="entry name" value="D-ALANINE--D-ALANINE LIGASE B"/>
    <property type="match status" value="1"/>
</dbReference>
<evidence type="ECO:0000256" key="13">
    <source>
        <dbReference type="ARBA" id="ARBA00047614"/>
    </source>
</evidence>
<dbReference type="Pfam" id="PF07478">
    <property type="entry name" value="Dala_Dala_lig_C"/>
    <property type="match status" value="1"/>
</dbReference>
<dbReference type="Pfam" id="PF01820">
    <property type="entry name" value="Dala_Dala_lig_N"/>
    <property type="match status" value="1"/>
</dbReference>
<evidence type="ECO:0000256" key="17">
    <source>
        <dbReference type="PROSITE-ProRule" id="PRU00409"/>
    </source>
</evidence>
<keyword evidence="6 14" id="KW-0963">Cytoplasm</keyword>
<comment type="cofactor">
    <cofactor evidence="16">
        <name>Mg(2+)</name>
        <dbReference type="ChEBI" id="CHEBI:18420"/>
    </cofactor>
    <cofactor evidence="16">
        <name>Mn(2+)</name>
        <dbReference type="ChEBI" id="CHEBI:29035"/>
    </cofactor>
    <text evidence="16">Binds 2 magnesium or manganese ions per subunit.</text>
</comment>
<evidence type="ECO:0000256" key="4">
    <source>
        <dbReference type="ARBA" id="ARBA00010871"/>
    </source>
</evidence>
<reference evidence="19 20" key="1">
    <citation type="submission" date="2019-03" db="EMBL/GenBank/DDBJ databases">
        <title>The complete genome sequence of Neokomagataea sp. Jb2 NBRC113641.</title>
        <authorList>
            <person name="Chua K.-O."/>
            <person name="Chan K.-G."/>
            <person name="See-Too W.-S."/>
        </authorList>
    </citation>
    <scope>NUCLEOTIDE SEQUENCE [LARGE SCALE GENOMIC DNA]</scope>
    <source>
        <strain evidence="19 20">Jb2</strain>
    </source>
</reference>
<keyword evidence="16" id="KW-0479">Metal-binding</keyword>
<dbReference type="AlphaFoldDB" id="A0A506US60"/>
<keyword evidence="7 14" id="KW-0436">Ligase</keyword>
<protein>
    <recommendedName>
        <fullName evidence="5 14">D-alanine--D-alanine ligase</fullName>
        <ecNumber evidence="5 14">6.3.2.4</ecNumber>
    </recommendedName>
    <alternativeName>
        <fullName evidence="14">D-Ala-D-Ala ligase</fullName>
    </alternativeName>
    <alternativeName>
        <fullName evidence="14">D-alanylalanine synthetase</fullName>
    </alternativeName>
</protein>
<dbReference type="GO" id="GO:0009252">
    <property type="term" value="P:peptidoglycan biosynthetic process"/>
    <property type="evidence" value="ECO:0007669"/>
    <property type="project" value="UniProtKB-UniRule"/>
</dbReference>
<dbReference type="HAMAP" id="MF_00047">
    <property type="entry name" value="Dala_Dala_lig"/>
    <property type="match status" value="1"/>
</dbReference>
<comment type="cofactor">
    <cofactor evidence="1">
        <name>Mn(2+)</name>
        <dbReference type="ChEBI" id="CHEBI:29035"/>
    </cofactor>
</comment>
<comment type="caution">
    <text evidence="19">The sequence shown here is derived from an EMBL/GenBank/DDBJ whole genome shotgun (WGS) entry which is preliminary data.</text>
</comment>
<proteinExistence type="inferred from homology"/>
<evidence type="ECO:0000313" key="20">
    <source>
        <dbReference type="Proteomes" id="UP000315037"/>
    </source>
</evidence>
<organism evidence="19 20">
    <name type="scientific">Oecophyllibacter saccharovorans</name>
    <dbReference type="NCBI Taxonomy" id="2558360"/>
    <lineage>
        <taxon>Bacteria</taxon>
        <taxon>Pseudomonadati</taxon>
        <taxon>Pseudomonadota</taxon>
        <taxon>Alphaproteobacteria</taxon>
        <taxon>Acetobacterales</taxon>
        <taxon>Acetobacteraceae</taxon>
        <taxon>Oecophyllibacter</taxon>
    </lineage>
</organism>
<accession>A0A506US60</accession>
<comment type="similarity">
    <text evidence="4 14">Belongs to the D-alanine--D-alanine ligase family.</text>
</comment>
<keyword evidence="9 17" id="KW-0067">ATP-binding</keyword>
<evidence type="ECO:0000256" key="12">
    <source>
        <dbReference type="ARBA" id="ARBA00023316"/>
    </source>
</evidence>
<dbReference type="Gene3D" id="3.40.50.20">
    <property type="match status" value="1"/>
</dbReference>
<comment type="pathway">
    <text evidence="14">Cell wall biogenesis; peptidoglycan biosynthesis.</text>
</comment>
<dbReference type="PROSITE" id="PS00843">
    <property type="entry name" value="DALA_DALA_LIGASE_1"/>
    <property type="match status" value="1"/>
</dbReference>
<feature type="binding site" evidence="16">
    <location>
        <position position="273"/>
    </location>
    <ligand>
        <name>Mg(2+)</name>
        <dbReference type="ChEBI" id="CHEBI:18420"/>
        <label>2</label>
    </ligand>
</feature>
<keyword evidence="11 14" id="KW-0573">Peptidoglycan synthesis</keyword>
<dbReference type="InterPro" id="IPR011761">
    <property type="entry name" value="ATP-grasp"/>
</dbReference>
<dbReference type="InterPro" id="IPR016185">
    <property type="entry name" value="PreATP-grasp_dom_sf"/>
</dbReference>
<dbReference type="GO" id="GO:0005737">
    <property type="term" value="C:cytoplasm"/>
    <property type="evidence" value="ECO:0007669"/>
    <property type="project" value="UniProtKB-SubCell"/>
</dbReference>
<keyword evidence="16" id="KW-0464">Manganese</keyword>
<dbReference type="GO" id="GO:0008716">
    <property type="term" value="F:D-alanine-D-alanine ligase activity"/>
    <property type="evidence" value="ECO:0007669"/>
    <property type="project" value="UniProtKB-UniRule"/>
</dbReference>
<evidence type="ECO:0000256" key="5">
    <source>
        <dbReference type="ARBA" id="ARBA00012216"/>
    </source>
</evidence>
<evidence type="ECO:0000259" key="18">
    <source>
        <dbReference type="PROSITE" id="PS50975"/>
    </source>
</evidence>
<keyword evidence="12 14" id="KW-0961">Cell wall biogenesis/degradation</keyword>
<evidence type="ECO:0000256" key="6">
    <source>
        <dbReference type="ARBA" id="ARBA00022490"/>
    </source>
</evidence>
<evidence type="ECO:0000256" key="10">
    <source>
        <dbReference type="ARBA" id="ARBA00022960"/>
    </source>
</evidence>
<evidence type="ECO:0000256" key="7">
    <source>
        <dbReference type="ARBA" id="ARBA00022598"/>
    </source>
</evidence>
<dbReference type="SUPFAM" id="SSF56059">
    <property type="entry name" value="Glutathione synthetase ATP-binding domain-like"/>
    <property type="match status" value="1"/>
</dbReference>
<dbReference type="InterPro" id="IPR013815">
    <property type="entry name" value="ATP_grasp_subdomain_1"/>
</dbReference>
<evidence type="ECO:0000256" key="8">
    <source>
        <dbReference type="ARBA" id="ARBA00022741"/>
    </source>
</evidence>
<comment type="catalytic activity">
    <reaction evidence="13 14">
        <text>2 D-alanine + ATP = D-alanyl-D-alanine + ADP + phosphate + H(+)</text>
        <dbReference type="Rhea" id="RHEA:11224"/>
        <dbReference type="ChEBI" id="CHEBI:15378"/>
        <dbReference type="ChEBI" id="CHEBI:30616"/>
        <dbReference type="ChEBI" id="CHEBI:43474"/>
        <dbReference type="ChEBI" id="CHEBI:57416"/>
        <dbReference type="ChEBI" id="CHEBI:57822"/>
        <dbReference type="ChEBI" id="CHEBI:456216"/>
        <dbReference type="EC" id="6.3.2.4"/>
    </reaction>
</comment>
<dbReference type="InterPro" id="IPR005905">
    <property type="entry name" value="D_ala_D_ala"/>
</dbReference>
<keyword evidence="16" id="KW-0460">Magnesium</keyword>
<dbReference type="Gene3D" id="3.30.1490.20">
    <property type="entry name" value="ATP-grasp fold, A domain"/>
    <property type="match status" value="1"/>
</dbReference>
<feature type="active site" evidence="15">
    <location>
        <position position="142"/>
    </location>
</feature>
<evidence type="ECO:0000256" key="16">
    <source>
        <dbReference type="PIRSR" id="PIRSR039102-3"/>
    </source>
</evidence>
<keyword evidence="10 14" id="KW-0133">Cell shape</keyword>
<feature type="binding site" evidence="16">
    <location>
        <position position="271"/>
    </location>
    <ligand>
        <name>Mg(2+)</name>
        <dbReference type="ChEBI" id="CHEBI:18420"/>
        <label>2</label>
    </ligand>
</feature>
<feature type="binding site" evidence="16">
    <location>
        <position position="271"/>
    </location>
    <ligand>
        <name>Mg(2+)</name>
        <dbReference type="ChEBI" id="CHEBI:18420"/>
        <label>1</label>
    </ligand>
</feature>
<dbReference type="InterPro" id="IPR011127">
    <property type="entry name" value="Dala_Dala_lig_N"/>
</dbReference>
<keyword evidence="20" id="KW-1185">Reference proteome</keyword>
<dbReference type="UniPathway" id="UPA00219"/>
<dbReference type="EC" id="6.3.2.4" evidence="5 14"/>
<keyword evidence="8 17" id="KW-0547">Nucleotide-binding</keyword>
<dbReference type="Gene3D" id="3.30.470.20">
    <property type="entry name" value="ATP-grasp fold, B domain"/>
    <property type="match status" value="1"/>
</dbReference>
<evidence type="ECO:0000256" key="15">
    <source>
        <dbReference type="PIRSR" id="PIRSR039102-1"/>
    </source>
</evidence>
<feature type="active site" evidence="15">
    <location>
        <position position="282"/>
    </location>
</feature>
<evidence type="ECO:0000256" key="2">
    <source>
        <dbReference type="ARBA" id="ARBA00003921"/>
    </source>
</evidence>
<dbReference type="Proteomes" id="UP000315037">
    <property type="component" value="Unassembled WGS sequence"/>
</dbReference>
<dbReference type="PIRSF" id="PIRSF039102">
    <property type="entry name" value="Ddl/VanB"/>
    <property type="match status" value="1"/>
</dbReference>
<dbReference type="PANTHER" id="PTHR23132">
    <property type="entry name" value="D-ALANINE--D-ALANINE LIGASE"/>
    <property type="match status" value="1"/>
</dbReference>
<comment type="function">
    <text evidence="2 14">Cell wall formation.</text>
</comment>
<dbReference type="PROSITE" id="PS50975">
    <property type="entry name" value="ATP_GRASP"/>
    <property type="match status" value="1"/>
</dbReference>
<dbReference type="EMBL" id="SORZ01000001">
    <property type="protein sequence ID" value="TPW36180.1"/>
    <property type="molecule type" value="Genomic_DNA"/>
</dbReference>
<dbReference type="PROSITE" id="PS00844">
    <property type="entry name" value="DALA_DALA_LIGASE_2"/>
    <property type="match status" value="1"/>
</dbReference>
<evidence type="ECO:0000256" key="9">
    <source>
        <dbReference type="ARBA" id="ARBA00022840"/>
    </source>
</evidence>
<dbReference type="InterPro" id="IPR011095">
    <property type="entry name" value="Dala_Dala_lig_C"/>
</dbReference>
<dbReference type="InterPro" id="IPR000291">
    <property type="entry name" value="D-Ala_lig_Van_CS"/>
</dbReference>
<evidence type="ECO:0000256" key="11">
    <source>
        <dbReference type="ARBA" id="ARBA00022984"/>
    </source>
</evidence>
<evidence type="ECO:0000313" key="19">
    <source>
        <dbReference type="EMBL" id="TPW36180.1"/>
    </source>
</evidence>